<accession>A0A699ZS79</accession>
<keyword evidence="2" id="KW-1185">Reference proteome</keyword>
<comment type="caution">
    <text evidence="1">The sequence shown here is derived from an EMBL/GenBank/DDBJ whole genome shotgun (WGS) entry which is preliminary data.</text>
</comment>
<gene>
    <name evidence="1" type="ORF">HaLaN_15673</name>
</gene>
<sequence length="124" mass="13258">MSGGRVARAPCPKATLLPSCMPDGEGVVFPLLTAAVWASGSSCGGQGDRCLQVIGRGAAAVARGADLWCVSVNQHQLTWTKYRRETINEIKEIREGTQEHSSTGNEPWRSTPWLCAVGTLSCLE</sequence>
<dbReference type="EMBL" id="BLLF01001361">
    <property type="protein sequence ID" value="GFH18812.1"/>
    <property type="molecule type" value="Genomic_DNA"/>
</dbReference>
<organism evidence="1 2">
    <name type="scientific">Haematococcus lacustris</name>
    <name type="common">Green alga</name>
    <name type="synonym">Haematococcus pluvialis</name>
    <dbReference type="NCBI Taxonomy" id="44745"/>
    <lineage>
        <taxon>Eukaryota</taxon>
        <taxon>Viridiplantae</taxon>
        <taxon>Chlorophyta</taxon>
        <taxon>core chlorophytes</taxon>
        <taxon>Chlorophyceae</taxon>
        <taxon>CS clade</taxon>
        <taxon>Chlamydomonadales</taxon>
        <taxon>Haematococcaceae</taxon>
        <taxon>Haematococcus</taxon>
    </lineage>
</organism>
<dbReference type="AlphaFoldDB" id="A0A699ZS79"/>
<name>A0A699ZS79_HAELA</name>
<proteinExistence type="predicted"/>
<evidence type="ECO:0000313" key="1">
    <source>
        <dbReference type="EMBL" id="GFH18812.1"/>
    </source>
</evidence>
<dbReference type="Proteomes" id="UP000485058">
    <property type="component" value="Unassembled WGS sequence"/>
</dbReference>
<evidence type="ECO:0000313" key="2">
    <source>
        <dbReference type="Proteomes" id="UP000485058"/>
    </source>
</evidence>
<reference evidence="1 2" key="1">
    <citation type="submission" date="2020-02" db="EMBL/GenBank/DDBJ databases">
        <title>Draft genome sequence of Haematococcus lacustris strain NIES-144.</title>
        <authorList>
            <person name="Morimoto D."/>
            <person name="Nakagawa S."/>
            <person name="Yoshida T."/>
            <person name="Sawayama S."/>
        </authorList>
    </citation>
    <scope>NUCLEOTIDE SEQUENCE [LARGE SCALE GENOMIC DNA]</scope>
    <source>
        <strain evidence="1 2">NIES-144</strain>
    </source>
</reference>
<protein>
    <submittedName>
        <fullName evidence="1">Uncharacterized protein</fullName>
    </submittedName>
</protein>